<evidence type="ECO:0000256" key="2">
    <source>
        <dbReference type="SAM" id="MobiDB-lite"/>
    </source>
</evidence>
<proteinExistence type="predicted"/>
<dbReference type="PANTHER" id="PTHR35526">
    <property type="entry name" value="ANTI-SIGMA-F FACTOR RSBW-RELATED"/>
    <property type="match status" value="1"/>
</dbReference>
<name>A0A9P2T7W3_THEFU</name>
<gene>
    <name evidence="4" type="ORF">TM51_14265</name>
</gene>
<keyword evidence="1" id="KW-0723">Serine/threonine-protein kinase</keyword>
<evidence type="ECO:0000313" key="4">
    <source>
        <dbReference type="EMBL" id="EOR70237.1"/>
    </source>
</evidence>
<dbReference type="GO" id="GO:0004674">
    <property type="term" value="F:protein serine/threonine kinase activity"/>
    <property type="evidence" value="ECO:0007669"/>
    <property type="project" value="UniProtKB-KW"/>
</dbReference>
<feature type="domain" description="Histidine kinase/HSP90-like ATPase" evidence="3">
    <location>
        <begin position="20"/>
        <end position="133"/>
    </location>
</feature>
<dbReference type="CDD" id="cd16936">
    <property type="entry name" value="HATPase_RsbW-like"/>
    <property type="match status" value="1"/>
</dbReference>
<evidence type="ECO:0000256" key="1">
    <source>
        <dbReference type="ARBA" id="ARBA00022527"/>
    </source>
</evidence>
<keyword evidence="1" id="KW-0808">Transferase</keyword>
<dbReference type="InterPro" id="IPR050267">
    <property type="entry name" value="Anti-sigma-factor_SerPK"/>
</dbReference>
<reference evidence="4 5" key="1">
    <citation type="journal article" date="2013" name="Genome Announc.">
        <title>Draft Genome Sequence of the Lignocellulose Decomposer Thermobifida fusca Strain TM51.</title>
        <authorList>
            <person name="Toth A."/>
            <person name="Barna T."/>
            <person name="Nagy I."/>
            <person name="Horvath B."/>
            <person name="Nagy I."/>
            <person name="Tancsics A."/>
            <person name="Kriszt B."/>
            <person name="Baka E."/>
            <person name="Fekete C."/>
            <person name="Kukolya J."/>
        </authorList>
    </citation>
    <scope>NUCLEOTIDE SEQUENCE [LARGE SCALE GENOMIC DNA]</scope>
    <source>
        <strain evidence="4 5">TM51</strain>
    </source>
</reference>
<keyword evidence="1" id="KW-0418">Kinase</keyword>
<dbReference type="Pfam" id="PF13581">
    <property type="entry name" value="HATPase_c_2"/>
    <property type="match status" value="1"/>
</dbReference>
<comment type="caution">
    <text evidence="4">The sequence shown here is derived from an EMBL/GenBank/DDBJ whole genome shotgun (WGS) entry which is preliminary data.</text>
</comment>
<dbReference type="AlphaFoldDB" id="A0A9P2T7W3"/>
<dbReference type="InterPro" id="IPR003594">
    <property type="entry name" value="HATPase_dom"/>
</dbReference>
<dbReference type="InterPro" id="IPR036890">
    <property type="entry name" value="HATPase_C_sf"/>
</dbReference>
<dbReference type="SUPFAM" id="SSF55874">
    <property type="entry name" value="ATPase domain of HSP90 chaperone/DNA topoisomerase II/histidine kinase"/>
    <property type="match status" value="1"/>
</dbReference>
<sequence>MSLHAAHPLHPTQSARARWFPGRPGSISQVRRFIAEELPSHPRQDDAILLTSELATNAIEHTRSGQHGDGFFVTVEHTCTEIVRITVHDSGNRQQTPHVTKPETDDEHGRGLFIVDALADRWGSRKGWHGQETWFEI</sequence>
<evidence type="ECO:0000313" key="5">
    <source>
        <dbReference type="Proteomes" id="UP000014184"/>
    </source>
</evidence>
<dbReference type="PANTHER" id="PTHR35526:SF3">
    <property type="entry name" value="ANTI-SIGMA-F FACTOR RSBW"/>
    <property type="match status" value="1"/>
</dbReference>
<feature type="region of interest" description="Disordered" evidence="2">
    <location>
        <begin position="1"/>
        <end position="22"/>
    </location>
</feature>
<dbReference type="Gene3D" id="3.30.565.10">
    <property type="entry name" value="Histidine kinase-like ATPase, C-terminal domain"/>
    <property type="match status" value="1"/>
</dbReference>
<protein>
    <recommendedName>
        <fullName evidence="3">Histidine kinase/HSP90-like ATPase domain-containing protein</fullName>
    </recommendedName>
</protein>
<evidence type="ECO:0000259" key="3">
    <source>
        <dbReference type="Pfam" id="PF13581"/>
    </source>
</evidence>
<dbReference type="Proteomes" id="UP000014184">
    <property type="component" value="Unassembled WGS sequence"/>
</dbReference>
<dbReference type="RefSeq" id="WP_011293199.1">
    <property type="nucleotide sequence ID" value="NZ_AOSG01000083.1"/>
</dbReference>
<organism evidence="4 5">
    <name type="scientific">Thermobifida fusca TM51</name>
    <dbReference type="NCBI Taxonomy" id="1169414"/>
    <lineage>
        <taxon>Bacteria</taxon>
        <taxon>Bacillati</taxon>
        <taxon>Actinomycetota</taxon>
        <taxon>Actinomycetes</taxon>
        <taxon>Streptosporangiales</taxon>
        <taxon>Nocardiopsidaceae</taxon>
        <taxon>Thermobifida</taxon>
    </lineage>
</organism>
<keyword evidence="5" id="KW-1185">Reference proteome</keyword>
<accession>A0A9P2T7W3</accession>
<dbReference type="EMBL" id="AOSG01000083">
    <property type="protein sequence ID" value="EOR70237.1"/>
    <property type="molecule type" value="Genomic_DNA"/>
</dbReference>